<accession>A0AC11ET90</accession>
<protein>
    <submittedName>
        <fullName evidence="1">Uncharacterized protein</fullName>
    </submittedName>
</protein>
<organism evidence="1">
    <name type="scientific">Ovis aries</name>
    <name type="common">Sheep</name>
    <dbReference type="NCBI Taxonomy" id="9940"/>
    <lineage>
        <taxon>Eukaryota</taxon>
        <taxon>Metazoa</taxon>
        <taxon>Chordata</taxon>
        <taxon>Craniata</taxon>
        <taxon>Vertebrata</taxon>
        <taxon>Euteleostomi</taxon>
        <taxon>Mammalia</taxon>
        <taxon>Eutheria</taxon>
        <taxon>Laurasiatheria</taxon>
        <taxon>Artiodactyla</taxon>
        <taxon>Ruminantia</taxon>
        <taxon>Pecora</taxon>
        <taxon>Bovidae</taxon>
        <taxon>Caprinae</taxon>
        <taxon>Ovis</taxon>
    </lineage>
</organism>
<sequence length="188" mass="21316">MSIESVMPSNHLILCRPLPLLPSIFSSIRVFSNESALRIRWPKYWSFSFNISPSNEHPGLISFRMDWLDLAVQGTLKSLLQHHSSKASILWRSAFFILQLSHPYMTTGKTIALTRWTFVGKVMSLLFNMLSSLVITFLPRNKHLLISWLQSPSAVILEPPKIKSDTVSTVASSICREVMGPDVMILVF</sequence>
<evidence type="ECO:0000313" key="1">
    <source>
        <dbReference type="Ensembl" id="ENSOARP00020062697.1"/>
    </source>
</evidence>
<proteinExistence type="predicted"/>
<reference evidence="1" key="1">
    <citation type="submission" date="2020-11" db="EMBL/GenBank/DDBJ databases">
        <authorList>
            <person name="Davenport K.M."/>
            <person name="Bickhart D.M."/>
            <person name="Smith T.P.L."/>
            <person name="Murdoch B.M."/>
            <person name="Rosen B.D."/>
        </authorList>
    </citation>
    <scope>NUCLEOTIDE SEQUENCE [LARGE SCALE GENOMIC DNA]</scope>
    <source>
        <strain evidence="1">OAR_USU_Benz2616</strain>
    </source>
</reference>
<reference evidence="1" key="3">
    <citation type="submission" date="2025-09" db="UniProtKB">
        <authorList>
            <consortium name="Ensembl"/>
        </authorList>
    </citation>
    <scope>IDENTIFICATION</scope>
</reference>
<name>A0AC11ET90_SHEEP</name>
<reference evidence="1" key="2">
    <citation type="submission" date="2025-08" db="UniProtKB">
        <authorList>
            <consortium name="Ensembl"/>
        </authorList>
    </citation>
    <scope>IDENTIFICATION</scope>
</reference>
<dbReference type="Ensembl" id="ENSOART00020051900.1">
    <property type="protein sequence ID" value="ENSOARP00020062697.1"/>
    <property type="gene ID" value="ENSOARG00020037640.1"/>
</dbReference>